<comment type="caution">
    <text evidence="3">The sequence shown here is derived from an EMBL/GenBank/DDBJ whole genome shotgun (WGS) entry which is preliminary data.</text>
</comment>
<feature type="region of interest" description="Disordered" evidence="1">
    <location>
        <begin position="185"/>
        <end position="236"/>
    </location>
</feature>
<feature type="region of interest" description="Disordered" evidence="1">
    <location>
        <begin position="1"/>
        <end position="35"/>
    </location>
</feature>
<keyword evidence="2" id="KW-0812">Transmembrane</keyword>
<evidence type="ECO:0008006" key="5">
    <source>
        <dbReference type="Google" id="ProtNLM"/>
    </source>
</evidence>
<dbReference type="EMBL" id="JBIRGH010000018">
    <property type="protein sequence ID" value="MFH8587825.1"/>
    <property type="molecule type" value="Genomic_DNA"/>
</dbReference>
<feature type="transmembrane region" description="Helical" evidence="2">
    <location>
        <begin position="36"/>
        <end position="57"/>
    </location>
</feature>
<protein>
    <recommendedName>
        <fullName evidence="5">Large membrane protein</fullName>
    </recommendedName>
</protein>
<evidence type="ECO:0000313" key="4">
    <source>
        <dbReference type="Proteomes" id="UP001610990"/>
    </source>
</evidence>
<sequence>MQTPDSPDTPDTPGNPDSPDTPGSPTPTVRRRRTPLAVTSMAAAVLLAGGGAAYWAASAGGAAAPGMGAPAQGDPPPLALDGAAGGGSIAAGEPDPRGARYRAVVKLPGGPAAAPVYRPQGQIGQDAVERLAKALDVAGKVRSEGTVWRVGGPARDGHGPALQVNRTGSGAWTYTRYGAPGGTNCPLPASPKAGSGGSGAAGPASSPPGCPSYRADAGATASDEGGGGGGGAVPPEKAAQAVRPVLAALGQEDAKLDTGGLSGAVRTVTARPVLGGLPTYGWQSTLQVGSDGQVVGGSGQLAQLVKGADYPVLSADKTLALLNSPGGRSGPGNGCASPGTGTRPDKGTGTGTGGIAPCEPSPAKAPQPAEVTGAVFGLAMRYVDGGPALVPSWLFTVRQAGTTGDGPDASTTVAHPAVQPKYLTRRGGDGAPHGPRPSGKAEVTAAASYTVAGDGKKLTLRFWGGVCSSYAASAVESATTVRVEVVGTEREPGQVCVKIAKEFTATVTLAKPLDGRKVVDVSSGGTVPKG</sequence>
<evidence type="ECO:0000313" key="3">
    <source>
        <dbReference type="EMBL" id="MFH8587825.1"/>
    </source>
</evidence>
<reference evidence="3 4" key="1">
    <citation type="submission" date="2024-10" db="EMBL/GenBank/DDBJ databases">
        <title>The Natural Products Discovery Center: Release of the First 8490 Sequenced Strains for Exploring Actinobacteria Biosynthetic Diversity.</title>
        <authorList>
            <person name="Kalkreuter E."/>
            <person name="Kautsar S.A."/>
            <person name="Yang D."/>
            <person name="Bader C.D."/>
            <person name="Teijaro C.N."/>
            <person name="Fluegel L."/>
            <person name="Davis C.M."/>
            <person name="Simpson J.R."/>
            <person name="Lauterbach L."/>
            <person name="Steele A.D."/>
            <person name="Gui C."/>
            <person name="Meng S."/>
            <person name="Li G."/>
            <person name="Viehrig K."/>
            <person name="Ye F."/>
            <person name="Su P."/>
            <person name="Kiefer A.F."/>
            <person name="Nichols A."/>
            <person name="Cepeda A.J."/>
            <person name="Yan W."/>
            <person name="Fan B."/>
            <person name="Jiang Y."/>
            <person name="Adhikari A."/>
            <person name="Zheng C.-J."/>
            <person name="Schuster L."/>
            <person name="Cowan T.M."/>
            <person name="Smanski M.J."/>
            <person name="Chevrette M.G."/>
            <person name="De Carvalho L.P.S."/>
            <person name="Shen B."/>
        </authorList>
    </citation>
    <scope>NUCLEOTIDE SEQUENCE [LARGE SCALE GENOMIC DNA]</scope>
    <source>
        <strain evidence="3 4">NPDC018013</strain>
    </source>
</reference>
<name>A0ABW7RIC5_9ACTN</name>
<proteinExistence type="predicted"/>
<organism evidence="3 4">
    <name type="scientific">Streptomyces celluloflavus</name>
    <dbReference type="NCBI Taxonomy" id="58344"/>
    <lineage>
        <taxon>Bacteria</taxon>
        <taxon>Bacillati</taxon>
        <taxon>Actinomycetota</taxon>
        <taxon>Actinomycetes</taxon>
        <taxon>Kitasatosporales</taxon>
        <taxon>Streptomycetaceae</taxon>
        <taxon>Streptomyces</taxon>
    </lineage>
</organism>
<keyword evidence="2" id="KW-1133">Transmembrane helix</keyword>
<feature type="region of interest" description="Disordered" evidence="1">
    <location>
        <begin position="422"/>
        <end position="442"/>
    </location>
</feature>
<evidence type="ECO:0000256" key="1">
    <source>
        <dbReference type="SAM" id="MobiDB-lite"/>
    </source>
</evidence>
<feature type="region of interest" description="Disordered" evidence="1">
    <location>
        <begin position="62"/>
        <end position="96"/>
    </location>
</feature>
<feature type="compositionally biased region" description="Low complexity" evidence="1">
    <location>
        <begin position="211"/>
        <end position="223"/>
    </location>
</feature>
<feature type="compositionally biased region" description="Low complexity" evidence="1">
    <location>
        <begin position="62"/>
        <end position="72"/>
    </location>
</feature>
<keyword evidence="4" id="KW-1185">Reference proteome</keyword>
<dbReference type="Proteomes" id="UP001610990">
    <property type="component" value="Unassembled WGS sequence"/>
</dbReference>
<gene>
    <name evidence="3" type="ORF">ACH4GP_26060</name>
</gene>
<feature type="compositionally biased region" description="Low complexity" evidence="1">
    <location>
        <begin position="1"/>
        <end position="28"/>
    </location>
</feature>
<evidence type="ECO:0000256" key="2">
    <source>
        <dbReference type="SAM" id="Phobius"/>
    </source>
</evidence>
<feature type="region of interest" description="Disordered" evidence="1">
    <location>
        <begin position="323"/>
        <end position="366"/>
    </location>
</feature>
<accession>A0ABW7RIC5</accession>
<dbReference type="RefSeq" id="WP_397674807.1">
    <property type="nucleotide sequence ID" value="NZ_JBIRGH010000018.1"/>
</dbReference>
<keyword evidence="2" id="KW-0472">Membrane</keyword>